<dbReference type="InterPro" id="IPR028082">
    <property type="entry name" value="Peripla_BP_I"/>
</dbReference>
<dbReference type="SUPFAM" id="SSF53822">
    <property type="entry name" value="Periplasmic binding protein-like I"/>
    <property type="match status" value="1"/>
</dbReference>
<keyword evidence="5 7" id="KW-0472">Membrane</keyword>
<dbReference type="InterPro" id="IPR003760">
    <property type="entry name" value="PnrA-like"/>
</dbReference>
<gene>
    <name evidence="9" type="ORF">ACFOZ1_12375</name>
</gene>
<dbReference type="InterPro" id="IPR050957">
    <property type="entry name" value="BMP_lipoprotein"/>
</dbReference>
<keyword evidence="3" id="KW-1003">Cell membrane</keyword>
<keyword evidence="6" id="KW-0449">Lipoprotein</keyword>
<comment type="caution">
    <text evidence="9">The sequence shown here is derived from an EMBL/GenBank/DDBJ whole genome shotgun (WGS) entry which is preliminary data.</text>
</comment>
<dbReference type="Proteomes" id="UP001595880">
    <property type="component" value="Unassembled WGS sequence"/>
</dbReference>
<dbReference type="PANTHER" id="PTHR34296">
    <property type="entry name" value="TRANSCRIPTIONAL ACTIVATOR PROTEIN MED"/>
    <property type="match status" value="1"/>
</dbReference>
<dbReference type="RefSeq" id="WP_390199719.1">
    <property type="nucleotide sequence ID" value="NZ_JBHSDV010000003.1"/>
</dbReference>
<proteinExistence type="inferred from homology"/>
<keyword evidence="4" id="KW-0732">Signal</keyword>
<dbReference type="Pfam" id="PF02608">
    <property type="entry name" value="Bmp"/>
    <property type="match status" value="1"/>
</dbReference>
<accession>A0ABV8VVP4</accession>
<keyword evidence="7" id="KW-1133">Transmembrane helix</keyword>
<feature type="transmembrane region" description="Helical" evidence="7">
    <location>
        <begin position="6"/>
        <end position="27"/>
    </location>
</feature>
<feature type="domain" description="ABC transporter substrate-binding protein PnrA-like" evidence="8">
    <location>
        <begin position="45"/>
        <end position="321"/>
    </location>
</feature>
<evidence type="ECO:0000256" key="6">
    <source>
        <dbReference type="ARBA" id="ARBA00023288"/>
    </source>
</evidence>
<comment type="subcellular location">
    <subcellularLocation>
        <location evidence="1">Cell membrane</location>
        <topology evidence="1">Lipid-anchor</topology>
    </subcellularLocation>
</comment>
<dbReference type="Gene3D" id="3.40.50.2300">
    <property type="match status" value="2"/>
</dbReference>
<comment type="similarity">
    <text evidence="2">Belongs to the BMP lipoprotein family.</text>
</comment>
<evidence type="ECO:0000256" key="3">
    <source>
        <dbReference type="ARBA" id="ARBA00022475"/>
    </source>
</evidence>
<evidence type="ECO:0000256" key="5">
    <source>
        <dbReference type="ARBA" id="ARBA00023136"/>
    </source>
</evidence>
<evidence type="ECO:0000259" key="8">
    <source>
        <dbReference type="Pfam" id="PF02608"/>
    </source>
</evidence>
<keyword evidence="10" id="KW-1185">Reference proteome</keyword>
<evidence type="ECO:0000313" key="9">
    <source>
        <dbReference type="EMBL" id="MFC4388592.1"/>
    </source>
</evidence>
<evidence type="ECO:0000256" key="7">
    <source>
        <dbReference type="SAM" id="Phobius"/>
    </source>
</evidence>
<evidence type="ECO:0000256" key="1">
    <source>
        <dbReference type="ARBA" id="ARBA00004193"/>
    </source>
</evidence>
<organism evidence="9 10">
    <name type="scientific">Gracilibacillus marinus</name>
    <dbReference type="NCBI Taxonomy" id="630535"/>
    <lineage>
        <taxon>Bacteria</taxon>
        <taxon>Bacillati</taxon>
        <taxon>Bacillota</taxon>
        <taxon>Bacilli</taxon>
        <taxon>Bacillales</taxon>
        <taxon>Bacillaceae</taxon>
        <taxon>Gracilibacillus</taxon>
    </lineage>
</organism>
<dbReference type="EMBL" id="JBHSDV010000003">
    <property type="protein sequence ID" value="MFC4388592.1"/>
    <property type="molecule type" value="Genomic_DNA"/>
</dbReference>
<keyword evidence="7" id="KW-0812">Transmembrane</keyword>
<protein>
    <submittedName>
        <fullName evidence="9">BMP family ABC transporter substrate-binding protein</fullName>
    </submittedName>
</protein>
<evidence type="ECO:0000313" key="10">
    <source>
        <dbReference type="Proteomes" id="UP001595880"/>
    </source>
</evidence>
<sequence>MEPSKQIKYILGITLVVTSVFFLFLLIRSNEIMEDMKEEVKNPTKVLILTTDNLRDQSWGSQAYKGKLEMENEFNVDINLKAEVDIDNELESFITEAIENDVNLIIGHGREFSEAFYKLSDYYKDIQFITIHGTYVNDNLAVYTFDHQEIEYVAGVAAALKTKTKKVGVIDAVDNRHKDWGFPKGLATIDPTIEFQYGVVYSREDHEKALEIANNMIEDGVDIIYSKGNSYNQSVINLAKEKGLYTIGYLEDQAYMANEIVLTSVLNNVPKIYTAIMKDYTSENGIEEEIKYLDTTDGVYGLAPFGDMFTQEELDIISKEKEEILALP</sequence>
<dbReference type="PANTHER" id="PTHR34296:SF2">
    <property type="entry name" value="ABC TRANSPORTER GUANOSINE-BINDING PROTEIN NUPN"/>
    <property type="match status" value="1"/>
</dbReference>
<evidence type="ECO:0000256" key="2">
    <source>
        <dbReference type="ARBA" id="ARBA00008610"/>
    </source>
</evidence>
<name>A0ABV8VVP4_9BACI</name>
<reference evidence="10" key="1">
    <citation type="journal article" date="2019" name="Int. J. Syst. Evol. Microbiol.">
        <title>The Global Catalogue of Microorganisms (GCM) 10K type strain sequencing project: providing services to taxonomists for standard genome sequencing and annotation.</title>
        <authorList>
            <consortium name="The Broad Institute Genomics Platform"/>
            <consortium name="The Broad Institute Genome Sequencing Center for Infectious Disease"/>
            <person name="Wu L."/>
            <person name="Ma J."/>
        </authorList>
    </citation>
    <scope>NUCLEOTIDE SEQUENCE [LARGE SCALE GENOMIC DNA]</scope>
    <source>
        <strain evidence="10">KACC 14058</strain>
    </source>
</reference>
<evidence type="ECO:0000256" key="4">
    <source>
        <dbReference type="ARBA" id="ARBA00022729"/>
    </source>
</evidence>